<comment type="caution">
    <text evidence="2">The sequence shown here is derived from an EMBL/GenBank/DDBJ whole genome shotgun (WGS) entry which is preliminary data.</text>
</comment>
<evidence type="ECO:0000313" key="3">
    <source>
        <dbReference type="Proteomes" id="UP000010729"/>
    </source>
</evidence>
<accession>N1V0Z0</accession>
<evidence type="ECO:0000313" key="2">
    <source>
        <dbReference type="EMBL" id="EMY35000.1"/>
    </source>
</evidence>
<reference evidence="2 3" key="1">
    <citation type="journal article" date="2013" name="Genome Announc.">
        <title>Draft Genome Sequence of Arthrobacter crystallopoietes Strain BAB-32, Revealing Genes for Bioremediation.</title>
        <authorList>
            <person name="Joshi M.N."/>
            <person name="Pandit A.S."/>
            <person name="Sharma A."/>
            <person name="Pandya R.V."/>
            <person name="Desai S.M."/>
            <person name="Saxena A.K."/>
            <person name="Bagatharia S.B."/>
        </authorList>
    </citation>
    <scope>NUCLEOTIDE SEQUENCE [LARGE SCALE GENOMIC DNA]</scope>
    <source>
        <strain evidence="2 3">BAB-32</strain>
    </source>
</reference>
<protein>
    <submittedName>
        <fullName evidence="2">Uncharacterized protein</fullName>
    </submittedName>
</protein>
<organism evidence="2 3">
    <name type="scientific">Arthrobacter crystallopoietes BAB-32</name>
    <dbReference type="NCBI Taxonomy" id="1246476"/>
    <lineage>
        <taxon>Bacteria</taxon>
        <taxon>Bacillati</taxon>
        <taxon>Actinomycetota</taxon>
        <taxon>Actinomycetes</taxon>
        <taxon>Micrococcales</taxon>
        <taxon>Micrococcaceae</taxon>
        <taxon>Crystallibacter</taxon>
    </lineage>
</organism>
<dbReference type="Proteomes" id="UP000010729">
    <property type="component" value="Unassembled WGS sequence"/>
</dbReference>
<dbReference type="AlphaFoldDB" id="N1V0Z0"/>
<keyword evidence="3" id="KW-1185">Reference proteome</keyword>
<evidence type="ECO:0000256" key="1">
    <source>
        <dbReference type="SAM" id="MobiDB-lite"/>
    </source>
</evidence>
<feature type="region of interest" description="Disordered" evidence="1">
    <location>
        <begin position="42"/>
        <end position="66"/>
    </location>
</feature>
<gene>
    <name evidence="2" type="ORF">D477_006688</name>
</gene>
<sequence length="66" mass="7127">MPVDAGRFGGDELVVVRRFFGQAAGDHLFGPAVASAMYASKTSAPTRHWPRPPIWMAGSSPERTRA</sequence>
<proteinExistence type="predicted"/>
<name>N1V0Z0_9MICC</name>
<dbReference type="EMBL" id="ANPE02000090">
    <property type="protein sequence ID" value="EMY35000.1"/>
    <property type="molecule type" value="Genomic_DNA"/>
</dbReference>